<accession>A0ABX5IKX6</accession>
<keyword evidence="2" id="KW-1185">Reference proteome</keyword>
<dbReference type="NCBIfam" id="NF047346">
    <property type="entry name" value="SCCmet_ssDNA"/>
    <property type="match status" value="1"/>
</dbReference>
<dbReference type="EMBL" id="PZFR01000117">
    <property type="protein sequence ID" value="PTI66407.1"/>
    <property type="molecule type" value="Genomic_DNA"/>
</dbReference>
<protein>
    <submittedName>
        <fullName evidence="1">Uncharacterized protein</fullName>
    </submittedName>
</protein>
<organism evidence="1 2">
    <name type="scientific">Staphylococcus succinus</name>
    <dbReference type="NCBI Taxonomy" id="61015"/>
    <lineage>
        <taxon>Bacteria</taxon>
        <taxon>Bacillati</taxon>
        <taxon>Bacillota</taxon>
        <taxon>Bacilli</taxon>
        <taxon>Bacillales</taxon>
        <taxon>Staphylococcaceae</taxon>
        <taxon>Staphylococcus</taxon>
    </lineage>
</organism>
<dbReference type="RefSeq" id="WP_107601339.1">
    <property type="nucleotide sequence ID" value="NZ_PZFR01000117.1"/>
</dbReference>
<dbReference type="Proteomes" id="UP000240859">
    <property type="component" value="Unassembled WGS sequence"/>
</dbReference>
<proteinExistence type="predicted"/>
<reference evidence="1 2" key="1">
    <citation type="journal article" date="2016" name="Front. Microbiol.">
        <title>Comprehensive Phylogenetic Analysis of Bovine Non-aureus Staphylococci Species Based on Whole-Genome Sequencing.</title>
        <authorList>
            <person name="Naushad S."/>
            <person name="Barkema H.W."/>
            <person name="Luby C."/>
            <person name="Condas L.A."/>
            <person name="Nobrega D.B."/>
            <person name="Carson D.A."/>
            <person name="De Buck J."/>
        </authorList>
    </citation>
    <scope>NUCLEOTIDE SEQUENCE [LARGE SCALE GENOMIC DNA]</scope>
    <source>
        <strain evidence="1 2">SNUC 1084</strain>
    </source>
</reference>
<evidence type="ECO:0000313" key="2">
    <source>
        <dbReference type="Proteomes" id="UP000240859"/>
    </source>
</evidence>
<name>A0ABX5IKX6_9STAP</name>
<gene>
    <name evidence="1" type="ORF">BU057_12160</name>
</gene>
<evidence type="ECO:0000313" key="1">
    <source>
        <dbReference type="EMBL" id="PTI66407.1"/>
    </source>
</evidence>
<sequence length="82" mass="9282">MQKSKAQNHLYKAAIGVAFRLPIGTVFQFNNLSKCVNHQCNTADQQEAARRFSHLVKHGDVPFIIVDFSYPLTYMRVKGGNN</sequence>
<comment type="caution">
    <text evidence="1">The sequence shown here is derived from an EMBL/GenBank/DDBJ whole genome shotgun (WGS) entry which is preliminary data.</text>
</comment>